<feature type="compositionally biased region" description="Low complexity" evidence="1">
    <location>
        <begin position="338"/>
        <end position="351"/>
    </location>
</feature>
<keyword evidence="2" id="KW-1185">Reference proteome</keyword>
<feature type="compositionally biased region" description="Basic and acidic residues" evidence="1">
    <location>
        <begin position="440"/>
        <end position="454"/>
    </location>
</feature>
<evidence type="ECO:0000313" key="2">
    <source>
        <dbReference type="Proteomes" id="UP000515153"/>
    </source>
</evidence>
<gene>
    <name evidence="3" type="ORF">PgNI_07049</name>
</gene>
<reference evidence="3" key="3">
    <citation type="submission" date="2025-08" db="UniProtKB">
        <authorList>
            <consortium name="RefSeq"/>
        </authorList>
    </citation>
    <scope>IDENTIFICATION</scope>
    <source>
        <strain evidence="3">NI907</strain>
    </source>
</reference>
<feature type="compositionally biased region" description="Basic and acidic residues" evidence="1">
    <location>
        <begin position="185"/>
        <end position="194"/>
    </location>
</feature>
<feature type="region of interest" description="Disordered" evidence="1">
    <location>
        <begin position="276"/>
        <end position="308"/>
    </location>
</feature>
<reference evidence="3" key="2">
    <citation type="submission" date="2019-10" db="EMBL/GenBank/DDBJ databases">
        <authorList>
            <consortium name="NCBI Genome Project"/>
        </authorList>
    </citation>
    <scope>NUCLEOTIDE SEQUENCE</scope>
    <source>
        <strain evidence="3">NI907</strain>
    </source>
</reference>
<sequence>MARHVIQDSDDEGSDLSPVKSPVAPGSAQDALGKSVDRPDASPAPSRSGSTDPSFFQRIYDEHNQNGSTEPLRQRQGDNDPGLNPGLVDTTPNTRSSITDPTMAKVARSKTAHVANAEQSSAWTQVTTPGRPGRESEIDVDIWDIPISPEAIVPERKSARKAAPASVTKVYGKRRKISHQSVDFEDSRYADPEPHSSATPVDKRAGHDDQTFLIGATTMNSLVSVNIPTTMNQVGSTTMSALKRPTTGVGKYASRQVQDSSTEALSPDSVNLITVPVSDDRSHPTPVNAKRTRGHSSGLVTETQLADTQNDTRIEVNLSQGLSSSDKQAYRIFNLSGDSDSAEAMDSSSLALPVTTKGGKDSSRSSGDATEAAATPSAYAGSSARRTAENSDLPSTEIPMPPPSTSSNRGRKRKSTAIPTSSPDIISGTATRSAKKRKFRGADDNELGAHDDTTSHSPSALRSSRPRSSALESLPDTQPPPGGFQLPQLQENPAPVVNATNPPARQEDVPMQETGRSVNPILISSGQEAPPEEPIVAQEPSVQTQKKRGRKKKEILKPSESSTLPAETEPAVGNGDTPFFQKEDTPILQTAETLDAKPKRKRGRPKKSAAKVDDTSTNTPVATLENNPLGVEGFADDTPRSHVNINGRSRNTGDDSKDRQKKESSEPDAQEDLGTSDGCSLQKSGRKEKLPAIEAAHANIQTNKTEEEIKDEKLVKPLVSAEPIKKEAASCSGIGSHVGKATYRVGLSKRSRIAPLLKSLRK</sequence>
<feature type="region of interest" description="Disordered" evidence="1">
    <location>
        <begin position="172"/>
        <end position="206"/>
    </location>
</feature>
<name>A0A6P8B2C5_PYRGI</name>
<feature type="compositionally biased region" description="Polar residues" evidence="1">
    <location>
        <begin position="45"/>
        <end position="54"/>
    </location>
</feature>
<feature type="compositionally biased region" description="Polar residues" evidence="1">
    <location>
        <begin position="90"/>
        <end position="100"/>
    </location>
</feature>
<feature type="region of interest" description="Disordered" evidence="1">
    <location>
        <begin position="338"/>
        <end position="690"/>
    </location>
</feature>
<feature type="compositionally biased region" description="Polar residues" evidence="1">
    <location>
        <begin position="117"/>
        <end position="128"/>
    </location>
</feature>
<proteinExistence type="predicted"/>
<feature type="compositionally biased region" description="Polar residues" evidence="1">
    <location>
        <begin position="417"/>
        <end position="432"/>
    </location>
</feature>
<evidence type="ECO:0008006" key="4">
    <source>
        <dbReference type="Google" id="ProtNLM"/>
    </source>
</evidence>
<evidence type="ECO:0000256" key="1">
    <source>
        <dbReference type="SAM" id="MobiDB-lite"/>
    </source>
</evidence>
<feature type="compositionally biased region" description="Low complexity" evidence="1">
    <location>
        <begin position="455"/>
        <end position="475"/>
    </location>
</feature>
<organism evidence="2 3">
    <name type="scientific">Pyricularia grisea</name>
    <name type="common">Crabgrass-specific blast fungus</name>
    <name type="synonym">Magnaporthe grisea</name>
    <dbReference type="NCBI Taxonomy" id="148305"/>
    <lineage>
        <taxon>Eukaryota</taxon>
        <taxon>Fungi</taxon>
        <taxon>Dikarya</taxon>
        <taxon>Ascomycota</taxon>
        <taxon>Pezizomycotina</taxon>
        <taxon>Sordariomycetes</taxon>
        <taxon>Sordariomycetidae</taxon>
        <taxon>Magnaporthales</taxon>
        <taxon>Pyriculariaceae</taxon>
        <taxon>Pyricularia</taxon>
    </lineage>
</organism>
<dbReference type="RefSeq" id="XP_030981376.1">
    <property type="nucleotide sequence ID" value="XM_031127066.1"/>
</dbReference>
<feature type="compositionally biased region" description="Polar residues" evidence="1">
    <location>
        <begin position="298"/>
        <end position="308"/>
    </location>
</feature>
<protein>
    <recommendedName>
        <fullName evidence="4">AT hook domain-containing protein</fullName>
    </recommendedName>
</protein>
<feature type="compositionally biased region" description="Basic residues" evidence="1">
    <location>
        <begin position="598"/>
        <end position="609"/>
    </location>
</feature>
<feature type="compositionally biased region" description="Polar residues" evidence="1">
    <location>
        <begin position="615"/>
        <end position="626"/>
    </location>
</feature>
<accession>A0A6P8B2C5</accession>
<dbReference type="AlphaFoldDB" id="A0A6P8B2C5"/>
<feature type="compositionally biased region" description="Polar residues" evidence="1">
    <location>
        <begin position="514"/>
        <end position="527"/>
    </location>
</feature>
<feature type="compositionally biased region" description="Basic and acidic residues" evidence="1">
    <location>
        <begin position="651"/>
        <end position="665"/>
    </location>
</feature>
<feature type="compositionally biased region" description="Polar residues" evidence="1">
    <location>
        <begin position="641"/>
        <end position="650"/>
    </location>
</feature>
<reference evidence="3" key="1">
    <citation type="journal article" date="2019" name="Mol. Biol. Evol.">
        <title>Blast fungal genomes show frequent chromosomal changes, gene gains and losses, and effector gene turnover.</title>
        <authorList>
            <person name="Gomez Luciano L.B."/>
            <person name="Jason Tsai I."/>
            <person name="Chuma I."/>
            <person name="Tosa Y."/>
            <person name="Chen Y.H."/>
            <person name="Li J.Y."/>
            <person name="Li M.Y."/>
            <person name="Jade Lu M.Y."/>
            <person name="Nakayashiki H."/>
            <person name="Li W.H."/>
        </authorList>
    </citation>
    <scope>NUCLEOTIDE SEQUENCE</scope>
    <source>
        <strain evidence="3">NI907</strain>
    </source>
</reference>
<feature type="compositionally biased region" description="Basic residues" evidence="1">
    <location>
        <begin position="545"/>
        <end position="554"/>
    </location>
</feature>
<feature type="compositionally biased region" description="Low complexity" evidence="1">
    <location>
        <begin position="483"/>
        <end position="504"/>
    </location>
</feature>
<evidence type="ECO:0000313" key="3">
    <source>
        <dbReference type="RefSeq" id="XP_030981376.1"/>
    </source>
</evidence>
<dbReference type="Proteomes" id="UP000515153">
    <property type="component" value="Unplaced"/>
</dbReference>
<dbReference type="GeneID" id="41961975"/>
<feature type="region of interest" description="Disordered" evidence="1">
    <location>
        <begin position="1"/>
        <end position="140"/>
    </location>
</feature>
<dbReference type="KEGG" id="pgri:PgNI_07049"/>
<feature type="compositionally biased region" description="Low complexity" evidence="1">
    <location>
        <begin position="364"/>
        <end position="384"/>
    </location>
</feature>